<evidence type="ECO:0000313" key="9">
    <source>
        <dbReference type="Proteomes" id="UP001147747"/>
    </source>
</evidence>
<proteinExistence type="predicted"/>
<feature type="transmembrane region" description="Helical" evidence="6">
    <location>
        <begin position="199"/>
        <end position="219"/>
    </location>
</feature>
<feature type="transmembrane region" description="Helical" evidence="6">
    <location>
        <begin position="518"/>
        <end position="539"/>
    </location>
</feature>
<dbReference type="Pfam" id="PF07690">
    <property type="entry name" value="MFS_1"/>
    <property type="match status" value="1"/>
</dbReference>
<dbReference type="PANTHER" id="PTHR43791:SF19">
    <property type="entry name" value="TRANSPORTER, PUTATIVE (AFU_ORTHOLOGUE AFUA_1G01812)-RELATED"/>
    <property type="match status" value="1"/>
</dbReference>
<keyword evidence="9" id="KW-1185">Reference proteome</keyword>
<keyword evidence="3 6" id="KW-0812">Transmembrane</keyword>
<dbReference type="InterPro" id="IPR020846">
    <property type="entry name" value="MFS_dom"/>
</dbReference>
<dbReference type="Gene3D" id="1.20.1250.20">
    <property type="entry name" value="MFS general substrate transporter like domains"/>
    <property type="match status" value="2"/>
</dbReference>
<dbReference type="FunFam" id="1.20.1250.20:FF:000068">
    <property type="entry name" value="MFS general substrate transporter"/>
    <property type="match status" value="1"/>
</dbReference>
<protein>
    <recommendedName>
        <fullName evidence="7">Major facilitator superfamily (MFS) profile domain-containing protein</fullName>
    </recommendedName>
</protein>
<sequence length="611" mass="67718">MNTFLALTTPLWSYCLLDILTNLSIPIPSIMPLRVPLVRCPLSSAHPLPADRIRISRPTADHRDDPFSTEMYAAKANAAQTAESQCASDFICCDSVRACACACVMATLPEKEKPVDATRLSDAEKDLKADSNERLAGFEDPDAGLSEEERAKIDRKLLWKLDFRLVPWLSLLYLVSFLDRTNIGNAKLVGLEDDLKLTGAQYNACLTIFFVSYSVFEPLTNILLKRLRPSIFIPLIMIAWGICMTCMGVVKNYSGLMAVRWFLGLSEAGLFPGVSYFLSCWYKRSEFGVRMAIFFSAAALAGSFGGLLAAAIAKMDTIGGLAGWSWIFILEGLLTILIGIASFWLIHDFPDQAKFLSPDDRARVLRRLAADQQSSAEHEEFKMDYFWASVKDWKTYTGAIIYMGADGTLYAFSLFVPTIISELGYSSIKAQLLSVPPYAAAAVLTVTVGFIADRTKQRGICNMAVSLLGMVGFAILLGCQAPGARYAGCFLGAMGIYPAIANTISWTSNNTEGVYKRGVSLGFIIGWGNLNGIVSSNIYRDEDKPRYYPGHGTVLAYLVLFEFGGSLLQYILLRRENAKRRRGERDHWVEGLNQNQIELLGDKRPDFFYTM</sequence>
<feature type="transmembrane region" description="Helical" evidence="6">
    <location>
        <begin position="484"/>
        <end position="506"/>
    </location>
</feature>
<dbReference type="GO" id="GO:0016020">
    <property type="term" value="C:membrane"/>
    <property type="evidence" value="ECO:0007669"/>
    <property type="project" value="UniProtKB-SubCell"/>
</dbReference>
<dbReference type="InterPro" id="IPR011701">
    <property type="entry name" value="MFS"/>
</dbReference>
<evidence type="ECO:0000256" key="6">
    <source>
        <dbReference type="SAM" id="Phobius"/>
    </source>
</evidence>
<keyword evidence="4 6" id="KW-1133">Transmembrane helix</keyword>
<name>A0A9W9VMI8_9EURO</name>
<evidence type="ECO:0000313" key="8">
    <source>
        <dbReference type="EMBL" id="KAJ5385860.1"/>
    </source>
</evidence>
<dbReference type="PROSITE" id="PS50850">
    <property type="entry name" value="MFS"/>
    <property type="match status" value="1"/>
</dbReference>
<dbReference type="GeneID" id="81372018"/>
<comment type="caution">
    <text evidence="8">The sequence shown here is derived from an EMBL/GenBank/DDBJ whole genome shotgun (WGS) entry which is preliminary data.</text>
</comment>
<evidence type="ECO:0000256" key="1">
    <source>
        <dbReference type="ARBA" id="ARBA00004141"/>
    </source>
</evidence>
<evidence type="ECO:0000256" key="4">
    <source>
        <dbReference type="ARBA" id="ARBA00022989"/>
    </source>
</evidence>
<dbReference type="RefSeq" id="XP_056483658.1">
    <property type="nucleotide sequence ID" value="XM_056633038.1"/>
</dbReference>
<dbReference type="Proteomes" id="UP001147747">
    <property type="component" value="Unassembled WGS sequence"/>
</dbReference>
<dbReference type="InterPro" id="IPR036259">
    <property type="entry name" value="MFS_trans_sf"/>
</dbReference>
<feature type="transmembrane region" description="Helical" evidence="6">
    <location>
        <begin position="324"/>
        <end position="346"/>
    </location>
</feature>
<feature type="transmembrane region" description="Helical" evidence="6">
    <location>
        <begin position="231"/>
        <end position="250"/>
    </location>
</feature>
<evidence type="ECO:0000259" key="7">
    <source>
        <dbReference type="PROSITE" id="PS50850"/>
    </source>
</evidence>
<dbReference type="GO" id="GO:0022857">
    <property type="term" value="F:transmembrane transporter activity"/>
    <property type="evidence" value="ECO:0007669"/>
    <property type="project" value="InterPro"/>
</dbReference>
<evidence type="ECO:0000256" key="2">
    <source>
        <dbReference type="ARBA" id="ARBA00022448"/>
    </source>
</evidence>
<dbReference type="SUPFAM" id="SSF103473">
    <property type="entry name" value="MFS general substrate transporter"/>
    <property type="match status" value="1"/>
</dbReference>
<feature type="transmembrane region" description="Helical" evidence="6">
    <location>
        <begin position="399"/>
        <end position="420"/>
    </location>
</feature>
<dbReference type="OrthoDB" id="2962993at2759"/>
<feature type="transmembrane region" description="Helical" evidence="6">
    <location>
        <begin position="459"/>
        <end position="478"/>
    </location>
</feature>
<accession>A0A9W9VMI8</accession>
<reference evidence="8" key="1">
    <citation type="submission" date="2022-12" db="EMBL/GenBank/DDBJ databases">
        <authorList>
            <person name="Petersen C."/>
        </authorList>
    </citation>
    <scope>NUCLEOTIDE SEQUENCE</scope>
    <source>
        <strain evidence="8">IBT 29677</strain>
    </source>
</reference>
<feature type="domain" description="Major facilitator superfamily (MFS) profile" evidence="7">
    <location>
        <begin position="165"/>
        <end position="611"/>
    </location>
</feature>
<reference evidence="8" key="2">
    <citation type="journal article" date="2023" name="IMA Fungus">
        <title>Comparative genomic study of the Penicillium genus elucidates a diverse pangenome and 15 lateral gene transfer events.</title>
        <authorList>
            <person name="Petersen C."/>
            <person name="Sorensen T."/>
            <person name="Nielsen M.R."/>
            <person name="Sondergaard T.E."/>
            <person name="Sorensen J.L."/>
            <person name="Fitzpatrick D.A."/>
            <person name="Frisvad J.C."/>
            <person name="Nielsen K.L."/>
        </authorList>
    </citation>
    <scope>NUCLEOTIDE SEQUENCE</scope>
    <source>
        <strain evidence="8">IBT 29677</strain>
    </source>
</reference>
<evidence type="ECO:0000256" key="5">
    <source>
        <dbReference type="ARBA" id="ARBA00023136"/>
    </source>
</evidence>
<dbReference type="CDD" id="cd17327">
    <property type="entry name" value="MFS_FEN2_like"/>
    <property type="match status" value="1"/>
</dbReference>
<keyword evidence="5 6" id="KW-0472">Membrane</keyword>
<evidence type="ECO:0000256" key="3">
    <source>
        <dbReference type="ARBA" id="ARBA00022692"/>
    </source>
</evidence>
<feature type="transmembrane region" description="Helical" evidence="6">
    <location>
        <begin position="554"/>
        <end position="573"/>
    </location>
</feature>
<dbReference type="PANTHER" id="PTHR43791">
    <property type="entry name" value="PERMEASE-RELATED"/>
    <property type="match status" value="1"/>
</dbReference>
<dbReference type="FunFam" id="1.20.1250.20:FF:000034">
    <property type="entry name" value="MFS general substrate transporter"/>
    <property type="match status" value="1"/>
</dbReference>
<gene>
    <name evidence="8" type="ORF">N7509_008401</name>
</gene>
<comment type="subcellular location">
    <subcellularLocation>
        <location evidence="1">Membrane</location>
        <topology evidence="1">Multi-pass membrane protein</topology>
    </subcellularLocation>
</comment>
<dbReference type="EMBL" id="JAPZBU010000009">
    <property type="protein sequence ID" value="KAJ5385860.1"/>
    <property type="molecule type" value="Genomic_DNA"/>
</dbReference>
<organism evidence="8 9">
    <name type="scientific">Penicillium cosmopolitanum</name>
    <dbReference type="NCBI Taxonomy" id="1131564"/>
    <lineage>
        <taxon>Eukaryota</taxon>
        <taxon>Fungi</taxon>
        <taxon>Dikarya</taxon>
        <taxon>Ascomycota</taxon>
        <taxon>Pezizomycotina</taxon>
        <taxon>Eurotiomycetes</taxon>
        <taxon>Eurotiomycetidae</taxon>
        <taxon>Eurotiales</taxon>
        <taxon>Aspergillaceae</taxon>
        <taxon>Penicillium</taxon>
    </lineage>
</organism>
<feature type="transmembrane region" description="Helical" evidence="6">
    <location>
        <begin position="432"/>
        <end position="452"/>
    </location>
</feature>
<feature type="transmembrane region" description="Helical" evidence="6">
    <location>
        <begin position="262"/>
        <end position="281"/>
    </location>
</feature>
<dbReference type="AlphaFoldDB" id="A0A9W9VMI8"/>
<feature type="transmembrane region" description="Helical" evidence="6">
    <location>
        <begin position="293"/>
        <end position="312"/>
    </location>
</feature>
<keyword evidence="2" id="KW-0813">Transport</keyword>